<dbReference type="HAMAP" id="MF_00024">
    <property type="entry name" value="CobD_CbiB"/>
    <property type="match status" value="1"/>
</dbReference>
<comment type="subcellular location">
    <subcellularLocation>
        <location evidence="1">Cell membrane</location>
        <topology evidence="1">Multi-pass membrane protein</topology>
    </subcellularLocation>
</comment>
<evidence type="ECO:0000256" key="4">
    <source>
        <dbReference type="ARBA" id="ARBA00022475"/>
    </source>
</evidence>
<evidence type="ECO:0000256" key="5">
    <source>
        <dbReference type="ARBA" id="ARBA00022573"/>
    </source>
</evidence>
<evidence type="ECO:0000256" key="7">
    <source>
        <dbReference type="ARBA" id="ARBA00022989"/>
    </source>
</evidence>
<evidence type="ECO:0000313" key="10">
    <source>
        <dbReference type="EMBL" id="MPM60371.1"/>
    </source>
</evidence>
<keyword evidence="6 9" id="KW-0812">Transmembrane</keyword>
<keyword evidence="8 9" id="KW-0472">Membrane</keyword>
<dbReference type="Pfam" id="PF03186">
    <property type="entry name" value="CobD_Cbib"/>
    <property type="match status" value="1"/>
</dbReference>
<keyword evidence="5" id="KW-0169">Cobalamin biosynthesis</keyword>
<feature type="transmembrane region" description="Helical" evidence="9">
    <location>
        <begin position="78"/>
        <end position="96"/>
    </location>
</feature>
<feature type="transmembrane region" description="Helical" evidence="9">
    <location>
        <begin position="160"/>
        <end position="177"/>
    </location>
</feature>
<feature type="transmembrane region" description="Helical" evidence="9">
    <location>
        <begin position="204"/>
        <end position="224"/>
    </location>
</feature>
<name>A0A645B6Y0_9ZZZZ</name>
<dbReference type="GO" id="GO:0048472">
    <property type="term" value="F:threonine-phosphate decarboxylase activity"/>
    <property type="evidence" value="ECO:0007669"/>
    <property type="project" value="InterPro"/>
</dbReference>
<proteinExistence type="inferred from homology"/>
<feature type="transmembrane region" description="Helical" evidence="9">
    <location>
        <begin position="53"/>
        <end position="72"/>
    </location>
</feature>
<organism evidence="10">
    <name type="scientific">bioreactor metagenome</name>
    <dbReference type="NCBI Taxonomy" id="1076179"/>
    <lineage>
        <taxon>unclassified sequences</taxon>
        <taxon>metagenomes</taxon>
        <taxon>ecological metagenomes</taxon>
    </lineage>
</organism>
<dbReference type="PANTHER" id="PTHR34308">
    <property type="entry name" value="COBALAMIN BIOSYNTHESIS PROTEIN CBIB"/>
    <property type="match status" value="1"/>
</dbReference>
<dbReference type="UniPathway" id="UPA00148"/>
<dbReference type="AlphaFoldDB" id="A0A645B6Y0"/>
<reference evidence="10" key="1">
    <citation type="submission" date="2019-08" db="EMBL/GenBank/DDBJ databases">
        <authorList>
            <person name="Kucharzyk K."/>
            <person name="Murdoch R.W."/>
            <person name="Higgins S."/>
            <person name="Loffler F."/>
        </authorList>
    </citation>
    <scope>NUCLEOTIDE SEQUENCE</scope>
</reference>
<accession>A0A645B6Y0</accession>
<evidence type="ECO:0000256" key="2">
    <source>
        <dbReference type="ARBA" id="ARBA00004953"/>
    </source>
</evidence>
<evidence type="ECO:0000256" key="6">
    <source>
        <dbReference type="ARBA" id="ARBA00022692"/>
    </source>
</evidence>
<dbReference type="GO" id="GO:0005886">
    <property type="term" value="C:plasma membrane"/>
    <property type="evidence" value="ECO:0007669"/>
    <property type="project" value="UniProtKB-SubCell"/>
</dbReference>
<evidence type="ECO:0000256" key="8">
    <source>
        <dbReference type="ARBA" id="ARBA00023136"/>
    </source>
</evidence>
<comment type="pathway">
    <text evidence="2">Cofactor biosynthesis; adenosylcobalamin biosynthesis.</text>
</comment>
<keyword evidence="4" id="KW-1003">Cell membrane</keyword>
<dbReference type="PANTHER" id="PTHR34308:SF1">
    <property type="entry name" value="COBALAMIN BIOSYNTHESIS PROTEIN CBIB"/>
    <property type="match status" value="1"/>
</dbReference>
<dbReference type="NCBIfam" id="TIGR00380">
    <property type="entry name" value="cobal_cbiB"/>
    <property type="match status" value="1"/>
</dbReference>
<keyword evidence="7 9" id="KW-1133">Transmembrane helix</keyword>
<evidence type="ECO:0000256" key="3">
    <source>
        <dbReference type="ARBA" id="ARBA00006263"/>
    </source>
</evidence>
<sequence>MDKYIPIAALILDTAIGDPRSRLHPVVLIGNLIAFFESILLKPARSSRYKVITGALLVSLVLSITYLSAWLLMSALNFLGPIYTFIGGAFALSFTISPRSLAEAGNEIKNYMLNGDLTQARFKVGWIVGRDTDKLDTGEITRATVETVAENIVDGIISPLFYFLIGGVPLAFLYRAVNTLDSMVGYKNTKYIDFGMPAARLDDIFNYIPARITGVLIVIIAFLLRYNAASSLKSILRDASRHPSPNSGISEAGVAGALGIRLGGLNYYGGVASLRAYMGREVNKLEPIHIERTIKLMYGTTLLFIILTL</sequence>
<comment type="caution">
    <text evidence="10">The sequence shown here is derived from an EMBL/GenBank/DDBJ whole genome shotgun (WGS) entry which is preliminary data.</text>
</comment>
<evidence type="ECO:0000256" key="1">
    <source>
        <dbReference type="ARBA" id="ARBA00004651"/>
    </source>
</evidence>
<gene>
    <name evidence="10" type="primary">cobD_26</name>
    <name evidence="10" type="ORF">SDC9_107222</name>
</gene>
<protein>
    <submittedName>
        <fullName evidence="10">Cobalamin biosynthesis protein CobD</fullName>
    </submittedName>
</protein>
<evidence type="ECO:0000256" key="9">
    <source>
        <dbReference type="SAM" id="Phobius"/>
    </source>
</evidence>
<comment type="similarity">
    <text evidence="3">Belongs to the CobD/CbiB family.</text>
</comment>
<dbReference type="InterPro" id="IPR004485">
    <property type="entry name" value="Cobalamin_biosynth_CobD/CbiB"/>
</dbReference>
<dbReference type="EMBL" id="VSSQ01017768">
    <property type="protein sequence ID" value="MPM60371.1"/>
    <property type="molecule type" value="Genomic_DNA"/>
</dbReference>
<dbReference type="GO" id="GO:0009236">
    <property type="term" value="P:cobalamin biosynthetic process"/>
    <property type="evidence" value="ECO:0007669"/>
    <property type="project" value="UniProtKB-UniPathway"/>
</dbReference>